<dbReference type="PANTHER" id="PTHR38442">
    <property type="entry name" value="INNER MEMBRANE PROTEIN-RELATED"/>
    <property type="match status" value="1"/>
</dbReference>
<feature type="transmembrane region" description="Helical" evidence="1">
    <location>
        <begin position="38"/>
        <end position="58"/>
    </location>
</feature>
<keyword evidence="1" id="KW-1133">Transmembrane helix</keyword>
<dbReference type="RefSeq" id="WP_087581795.1">
    <property type="nucleotide sequence ID" value="NZ_NDYQ01000009.1"/>
</dbReference>
<keyword evidence="1" id="KW-0472">Membrane</keyword>
<organism evidence="2 3">
    <name type="scientific">Campylobacter concisus</name>
    <dbReference type="NCBI Taxonomy" id="199"/>
    <lineage>
        <taxon>Bacteria</taxon>
        <taxon>Pseudomonadati</taxon>
        <taxon>Campylobacterota</taxon>
        <taxon>Epsilonproteobacteria</taxon>
        <taxon>Campylobacterales</taxon>
        <taxon>Campylobacteraceae</taxon>
        <taxon>Campylobacter</taxon>
    </lineage>
</organism>
<dbReference type="Proteomes" id="UP000195893">
    <property type="component" value="Unassembled WGS sequence"/>
</dbReference>
<dbReference type="EMBL" id="NDYQ01000009">
    <property type="protein sequence ID" value="OUT17158.1"/>
    <property type="molecule type" value="Genomic_DNA"/>
</dbReference>
<comment type="caution">
    <text evidence="2">The sequence shown here is derived from an EMBL/GenBank/DDBJ whole genome shotgun (WGS) entry which is preliminary data.</text>
</comment>
<keyword evidence="1" id="KW-0812">Transmembrane</keyword>
<evidence type="ECO:0008006" key="4">
    <source>
        <dbReference type="Google" id="ProtNLM"/>
    </source>
</evidence>
<sequence>MDKYKELTKIKNIILALLIIDFLLFCLSIYFNCRPLQIFTEAVLVGGIADWFAVVALFRCPLGFKIPHTAIIPNNKNKIAKNLAIFVKSEFLNKDSLKDSEVINRIDIKKITVAFLNGKYGSFSFDASLNKFNADIFPKIYLSLKNSNDLASILKVDKIDFVSLISNGYFTLRNNKYFDEIFDEVLDIVIKQTKTNSSFLQEKLKGDSFLNKLVSSITDYDTKVINGIIDFCEKLKNKNSKERLNIIKKVDEYIKNLSNEKEKINLKIISVIDSELIKKIINIAVEYIEENKEDVGEMIKRKTRAYLDDFLTKDKKINAINKYTKTKAVNILNDYSEEIVQYIESVVNKWDSIEISNKLELEIGKDLQWIRVSGMTMGGVIGLMIYLFETIMAMIIN</sequence>
<dbReference type="InterPro" id="IPR007383">
    <property type="entry name" value="DUF445"/>
</dbReference>
<accession>A0A1Y5N8I4</accession>
<protein>
    <recommendedName>
        <fullName evidence="4">DUF445 domain-containing protein</fullName>
    </recommendedName>
</protein>
<name>A0A1Y5N8I4_9BACT</name>
<gene>
    <name evidence="2" type="ORF">B9N60_06800</name>
</gene>
<evidence type="ECO:0000256" key="1">
    <source>
        <dbReference type="SAM" id="Phobius"/>
    </source>
</evidence>
<dbReference type="AlphaFoldDB" id="A0A1Y5N8I4"/>
<dbReference type="PANTHER" id="PTHR38442:SF1">
    <property type="entry name" value="INNER MEMBRANE PROTEIN"/>
    <property type="match status" value="1"/>
</dbReference>
<feature type="transmembrane region" description="Helical" evidence="1">
    <location>
        <begin position="12"/>
        <end position="32"/>
    </location>
</feature>
<evidence type="ECO:0000313" key="3">
    <source>
        <dbReference type="Proteomes" id="UP000195893"/>
    </source>
</evidence>
<reference evidence="2 3" key="1">
    <citation type="submission" date="2017-04" db="EMBL/GenBank/DDBJ databases">
        <title>Complete genome of Campylobacter concisus ATCC 33237T and draft genomes for an additional eight well characterized C. concisus strains.</title>
        <authorList>
            <person name="Cornelius A.J."/>
            <person name="Miller W.G."/>
            <person name="Lastovica A.J."/>
            <person name="On S.L."/>
            <person name="French N.P."/>
            <person name="Vandenberg O."/>
            <person name="Biggs P.J."/>
        </authorList>
    </citation>
    <scope>NUCLEOTIDE SEQUENCE [LARGE SCALE GENOMIC DNA]</scope>
    <source>
        <strain evidence="2 3">Lasto127.99</strain>
    </source>
</reference>
<feature type="transmembrane region" description="Helical" evidence="1">
    <location>
        <begin position="375"/>
        <end position="396"/>
    </location>
</feature>
<proteinExistence type="predicted"/>
<evidence type="ECO:0000313" key="2">
    <source>
        <dbReference type="EMBL" id="OUT17158.1"/>
    </source>
</evidence>
<dbReference type="Pfam" id="PF04286">
    <property type="entry name" value="DUF445"/>
    <property type="match status" value="1"/>
</dbReference>
<dbReference type="GO" id="GO:0005886">
    <property type="term" value="C:plasma membrane"/>
    <property type="evidence" value="ECO:0007669"/>
    <property type="project" value="TreeGrafter"/>
</dbReference>